<comment type="caution">
    <text evidence="1">The sequence shown here is derived from an EMBL/GenBank/DDBJ whole genome shotgun (WGS) entry which is preliminary data.</text>
</comment>
<gene>
    <name evidence="1" type="ORF">Tci_849089</name>
</gene>
<feature type="non-terminal residue" evidence="1">
    <location>
        <position position="254"/>
    </location>
</feature>
<feature type="non-terminal residue" evidence="1">
    <location>
        <position position="1"/>
    </location>
</feature>
<proteinExistence type="predicted"/>
<name>A0A699QPS6_TANCI</name>
<evidence type="ECO:0000313" key="1">
    <source>
        <dbReference type="EMBL" id="GFC77119.1"/>
    </source>
</evidence>
<accession>A0A699QPS6</accession>
<reference evidence="1" key="1">
    <citation type="journal article" date="2019" name="Sci. Rep.">
        <title>Draft genome of Tanacetum cinerariifolium, the natural source of mosquito coil.</title>
        <authorList>
            <person name="Yamashiro T."/>
            <person name="Shiraishi A."/>
            <person name="Satake H."/>
            <person name="Nakayama K."/>
        </authorList>
    </citation>
    <scope>NUCLEOTIDE SEQUENCE</scope>
</reference>
<sequence>GLTLKREQPVEITDEFDVQRLCAERGVMYALCQSRQEPGNLLVVAYNVRDGRVHLQNFKTKLCRDIAAVRAVDGKLLATGLFTTDLTAAPANPADPRPALKFYDFRRLRHFFDYLGPGKEARLRDRTDRREADELSPLRWHYRLLLHELLPRADGGYTLVAEVYYPRYNYNNLSYAPALSNYSNLSVPYYTGAYSNVAGRAFVGIRTTHVLVCGFDRRGSLLWDNTYVVEHELLHDQLEEAIRTITLPDGRMVL</sequence>
<organism evidence="1">
    <name type="scientific">Tanacetum cinerariifolium</name>
    <name type="common">Dalmatian daisy</name>
    <name type="synonym">Chrysanthemum cinerariifolium</name>
    <dbReference type="NCBI Taxonomy" id="118510"/>
    <lineage>
        <taxon>Eukaryota</taxon>
        <taxon>Viridiplantae</taxon>
        <taxon>Streptophyta</taxon>
        <taxon>Embryophyta</taxon>
        <taxon>Tracheophyta</taxon>
        <taxon>Spermatophyta</taxon>
        <taxon>Magnoliopsida</taxon>
        <taxon>eudicotyledons</taxon>
        <taxon>Gunneridae</taxon>
        <taxon>Pentapetalae</taxon>
        <taxon>asterids</taxon>
        <taxon>campanulids</taxon>
        <taxon>Asterales</taxon>
        <taxon>Asteraceae</taxon>
        <taxon>Asteroideae</taxon>
        <taxon>Anthemideae</taxon>
        <taxon>Anthemidinae</taxon>
        <taxon>Tanacetum</taxon>
    </lineage>
</organism>
<dbReference type="EMBL" id="BKCJ011059633">
    <property type="protein sequence ID" value="GFC77119.1"/>
    <property type="molecule type" value="Genomic_DNA"/>
</dbReference>
<dbReference type="AlphaFoldDB" id="A0A699QPS6"/>
<protein>
    <submittedName>
        <fullName evidence="1">Uncharacterized protein</fullName>
    </submittedName>
</protein>